<keyword evidence="9 12" id="KW-1133">Transmembrane helix</keyword>
<dbReference type="PANTHER" id="PTHR30009">
    <property type="entry name" value="CYTOCHROME C-TYPE SYNTHESIS PROTEIN AND PTS TRANSMEMBRANE COMPONENT"/>
    <property type="match status" value="1"/>
</dbReference>
<dbReference type="NCBIfam" id="TIGR01998">
    <property type="entry name" value="PTS-II-BC-nag"/>
    <property type="match status" value="1"/>
</dbReference>
<comment type="subcellular location">
    <subcellularLocation>
        <location evidence="1">Cell membrane</location>
        <topology evidence="1">Multi-pass membrane protein</topology>
    </subcellularLocation>
</comment>
<evidence type="ECO:0000259" key="14">
    <source>
        <dbReference type="PROSITE" id="PS51103"/>
    </source>
</evidence>
<keyword evidence="7 12" id="KW-0812">Transmembrane</keyword>
<feature type="transmembrane region" description="Helical" evidence="12">
    <location>
        <begin position="92"/>
        <end position="110"/>
    </location>
</feature>
<dbReference type="GO" id="GO:0015572">
    <property type="term" value="F:N-acetylglucosamine transmembrane transporter activity"/>
    <property type="evidence" value="ECO:0007669"/>
    <property type="project" value="InterPro"/>
</dbReference>
<evidence type="ECO:0000256" key="4">
    <source>
        <dbReference type="ARBA" id="ARBA00022597"/>
    </source>
</evidence>
<dbReference type="GO" id="GO:0019866">
    <property type="term" value="C:organelle inner membrane"/>
    <property type="evidence" value="ECO:0007669"/>
    <property type="project" value="InterPro"/>
</dbReference>
<gene>
    <name evidence="15" type="ORF">EV215_1106</name>
</gene>
<comment type="caution">
    <text evidence="15">The sequence shown here is derived from an EMBL/GenBank/DDBJ whole genome shotgun (WGS) entry which is preliminary data.</text>
</comment>
<evidence type="ECO:0000256" key="2">
    <source>
        <dbReference type="ARBA" id="ARBA00022448"/>
    </source>
</evidence>
<protein>
    <submittedName>
        <fullName evidence="15">PTS system N-acetylglucosamine-specific IIC component</fullName>
    </submittedName>
</protein>
<dbReference type="InterPro" id="IPR010974">
    <property type="entry name" value="PTS_IIBC_nag"/>
</dbReference>
<dbReference type="GO" id="GO:0009401">
    <property type="term" value="P:phosphoenolpyruvate-dependent sugar phosphotransferase system"/>
    <property type="evidence" value="ECO:0007669"/>
    <property type="project" value="UniProtKB-KW"/>
</dbReference>
<feature type="transmembrane region" description="Helical" evidence="12">
    <location>
        <begin position="283"/>
        <end position="306"/>
    </location>
</feature>
<dbReference type="InterPro" id="IPR003352">
    <property type="entry name" value="PTS_EIIC"/>
</dbReference>
<dbReference type="PANTHER" id="PTHR30009:SF4">
    <property type="entry name" value="PTS SYSTEM N-ACETYLGLUCOSAMINE-SPECIFIC EIICBA COMPONENT"/>
    <property type="match status" value="1"/>
</dbReference>
<feature type="transmembrane region" description="Helical" evidence="12">
    <location>
        <begin position="163"/>
        <end position="183"/>
    </location>
</feature>
<evidence type="ECO:0000256" key="5">
    <source>
        <dbReference type="ARBA" id="ARBA00022679"/>
    </source>
</evidence>
<evidence type="ECO:0000313" key="15">
    <source>
        <dbReference type="EMBL" id="TDT70559.1"/>
    </source>
</evidence>
<name>A0AA46DYU1_9FUSO</name>
<keyword evidence="2" id="KW-0813">Transport</keyword>
<dbReference type="AlphaFoldDB" id="A0AA46DYU1"/>
<keyword evidence="3" id="KW-1003">Cell membrane</keyword>
<evidence type="ECO:0000256" key="10">
    <source>
        <dbReference type="ARBA" id="ARBA00023136"/>
    </source>
</evidence>
<dbReference type="FunFam" id="3.30.1360.60:FF:000001">
    <property type="entry name" value="PTS system glucose-specific IIBC component PtsG"/>
    <property type="match status" value="1"/>
</dbReference>
<dbReference type="GO" id="GO:0005886">
    <property type="term" value="C:plasma membrane"/>
    <property type="evidence" value="ECO:0007669"/>
    <property type="project" value="UniProtKB-SubCell"/>
</dbReference>
<dbReference type="PROSITE" id="PS51103">
    <property type="entry name" value="PTS_EIIC_TYPE_1"/>
    <property type="match status" value="1"/>
</dbReference>
<dbReference type="InterPro" id="IPR036878">
    <property type="entry name" value="Glu_permease_IIB"/>
</dbReference>
<dbReference type="Gene3D" id="3.30.1360.60">
    <property type="entry name" value="Glucose permease domain IIB"/>
    <property type="match status" value="1"/>
</dbReference>
<dbReference type="GO" id="GO:0016301">
    <property type="term" value="F:kinase activity"/>
    <property type="evidence" value="ECO:0007669"/>
    <property type="project" value="UniProtKB-KW"/>
</dbReference>
<feature type="domain" description="PTS EIIB type-1" evidence="13">
    <location>
        <begin position="382"/>
        <end position="457"/>
    </location>
</feature>
<dbReference type="GO" id="GO:0015764">
    <property type="term" value="P:N-acetylglucosamine transport"/>
    <property type="evidence" value="ECO:0007669"/>
    <property type="project" value="TreeGrafter"/>
</dbReference>
<evidence type="ECO:0000256" key="12">
    <source>
        <dbReference type="SAM" id="Phobius"/>
    </source>
</evidence>
<dbReference type="NCBIfam" id="TIGR00826">
    <property type="entry name" value="EIIB_glc"/>
    <property type="match status" value="1"/>
</dbReference>
<dbReference type="Pfam" id="PF02378">
    <property type="entry name" value="PTS_EIIC"/>
    <property type="match status" value="1"/>
</dbReference>
<feature type="transmembrane region" description="Helical" evidence="12">
    <location>
        <begin position="336"/>
        <end position="357"/>
    </location>
</feature>
<keyword evidence="5" id="KW-0808">Transferase</keyword>
<dbReference type="SUPFAM" id="SSF55604">
    <property type="entry name" value="Glucose permease domain IIB"/>
    <property type="match status" value="1"/>
</dbReference>
<keyword evidence="6" id="KW-0598">Phosphotransferase system</keyword>
<evidence type="ECO:0000256" key="1">
    <source>
        <dbReference type="ARBA" id="ARBA00004651"/>
    </source>
</evidence>
<accession>A0AA46DYU1</accession>
<keyword evidence="16" id="KW-1185">Reference proteome</keyword>
<feature type="transmembrane region" description="Helical" evidence="12">
    <location>
        <begin position="261"/>
        <end position="277"/>
    </location>
</feature>
<organism evidence="15 16">
    <name type="scientific">Hypnocyclicus thermotrophus</name>
    <dbReference type="NCBI Taxonomy" id="1627895"/>
    <lineage>
        <taxon>Bacteria</taxon>
        <taxon>Fusobacteriati</taxon>
        <taxon>Fusobacteriota</taxon>
        <taxon>Fusobacteriia</taxon>
        <taxon>Fusobacteriales</taxon>
        <taxon>Fusobacteriaceae</taxon>
        <taxon>Hypnocyclicus</taxon>
    </lineage>
</organism>
<dbReference type="Proteomes" id="UP000294678">
    <property type="component" value="Unassembled WGS sequence"/>
</dbReference>
<dbReference type="InterPro" id="IPR018113">
    <property type="entry name" value="PTrfase_EIIB_Cys"/>
</dbReference>
<dbReference type="InterPro" id="IPR001996">
    <property type="entry name" value="PTS_IIB_1"/>
</dbReference>
<dbReference type="InterPro" id="IPR013013">
    <property type="entry name" value="PTS_EIIC_1"/>
</dbReference>
<evidence type="ECO:0000313" key="16">
    <source>
        <dbReference type="Proteomes" id="UP000294678"/>
    </source>
</evidence>
<evidence type="ECO:0000259" key="13">
    <source>
        <dbReference type="PROSITE" id="PS51098"/>
    </source>
</evidence>
<sequence length="457" mass="49442">MKVFSKFQALGKALMMPIAVMPIAAILLRLGVLWNMPFVTSAGGAIFENLPILFAIGVAIGLAKDNAGAAGLAGVVGNFVILNGAQAINKNINMGVFSGIIAGLVAAYMYNKYHKIELPEFLGFFGGRRFVPIITSLACIVLAAVFGYVWPSIQNGLDTVARWMMGTGSIGLFSFGVLNRLLIPTGLHHIINSMAWFTFGSFDYLKDGVQVVANGDLHRFFAGDPNAGIFMTGFFPIMMFGLPAAALAMYTTAKKENKKRVAGVLFSVAFTAFLTGVTEPIEFMFMFLAPGLYLIHAILTGISMALTAAMGIRHGFGFSAGAIDYFLNMNLATKGWLLIPVGLVFGLVYYFIFVFTIKAFDLATPGREDDMEDIEEERGTSSNLSRKVLEALGGKENLTSVDSCITRLRLEVKNQDIINENELKRLGAKGVLKPSATSVQVIFGAKAEIIAQEIRKM</sequence>
<dbReference type="GO" id="GO:0008982">
    <property type="term" value="F:protein-N(PI)-phosphohistidine-sugar phosphotransferase activity"/>
    <property type="evidence" value="ECO:0007669"/>
    <property type="project" value="InterPro"/>
</dbReference>
<evidence type="ECO:0000256" key="11">
    <source>
        <dbReference type="PROSITE-ProRule" id="PRU00421"/>
    </source>
</evidence>
<evidence type="ECO:0000256" key="7">
    <source>
        <dbReference type="ARBA" id="ARBA00022692"/>
    </source>
</evidence>
<proteinExistence type="predicted"/>
<dbReference type="EMBL" id="SOBG01000004">
    <property type="protein sequence ID" value="TDT70559.1"/>
    <property type="molecule type" value="Genomic_DNA"/>
</dbReference>
<dbReference type="InterPro" id="IPR050429">
    <property type="entry name" value="PTS_Glucose_EIICBA"/>
</dbReference>
<dbReference type="Pfam" id="PF00367">
    <property type="entry name" value="PTS_EIIB"/>
    <property type="match status" value="1"/>
</dbReference>
<keyword evidence="4" id="KW-0762">Sugar transport</keyword>
<feature type="transmembrane region" description="Helical" evidence="12">
    <location>
        <begin position="227"/>
        <end position="249"/>
    </location>
</feature>
<dbReference type="CDD" id="cd00212">
    <property type="entry name" value="PTS_IIB_glc"/>
    <property type="match status" value="1"/>
</dbReference>
<reference evidence="15 16" key="1">
    <citation type="submission" date="2019-03" db="EMBL/GenBank/DDBJ databases">
        <title>Genomic Encyclopedia of Type Strains, Phase IV (KMG-IV): sequencing the most valuable type-strain genomes for metagenomic binning, comparative biology and taxonomic classification.</title>
        <authorList>
            <person name="Goeker M."/>
        </authorList>
    </citation>
    <scope>NUCLEOTIDE SEQUENCE [LARGE SCALE GENOMIC DNA]</scope>
    <source>
        <strain evidence="15 16">DSM 100055</strain>
    </source>
</reference>
<feature type="domain" description="PTS EIIC type-1" evidence="14">
    <location>
        <begin position="1"/>
        <end position="369"/>
    </location>
</feature>
<keyword evidence="10 12" id="KW-0472">Membrane</keyword>
<dbReference type="PROSITE" id="PS51098">
    <property type="entry name" value="PTS_EIIB_TYPE_1"/>
    <property type="match status" value="1"/>
</dbReference>
<evidence type="ECO:0000256" key="6">
    <source>
        <dbReference type="ARBA" id="ARBA00022683"/>
    </source>
</evidence>
<evidence type="ECO:0000256" key="9">
    <source>
        <dbReference type="ARBA" id="ARBA00022989"/>
    </source>
</evidence>
<dbReference type="PROSITE" id="PS01035">
    <property type="entry name" value="PTS_EIIB_TYPE_1_CYS"/>
    <property type="match status" value="1"/>
</dbReference>
<feature type="transmembrane region" description="Helical" evidence="12">
    <location>
        <begin position="52"/>
        <end position="80"/>
    </location>
</feature>
<dbReference type="RefSeq" id="WP_134112994.1">
    <property type="nucleotide sequence ID" value="NZ_SOBG01000004.1"/>
</dbReference>
<evidence type="ECO:0000256" key="3">
    <source>
        <dbReference type="ARBA" id="ARBA00022475"/>
    </source>
</evidence>
<keyword evidence="8" id="KW-0418">Kinase</keyword>
<feature type="transmembrane region" description="Helical" evidence="12">
    <location>
        <begin position="130"/>
        <end position="151"/>
    </location>
</feature>
<dbReference type="GO" id="GO:0090563">
    <property type="term" value="F:protein-phosphocysteine-sugar phosphotransferase activity"/>
    <property type="evidence" value="ECO:0007669"/>
    <property type="project" value="TreeGrafter"/>
</dbReference>
<feature type="active site" description="Phosphocysteine intermediate; for EIIB activity" evidence="11">
    <location>
        <position position="404"/>
    </location>
</feature>
<evidence type="ECO:0000256" key="8">
    <source>
        <dbReference type="ARBA" id="ARBA00022777"/>
    </source>
</evidence>